<organism evidence="1 2">
    <name type="scientific">Saccharomonospora cyanea NA-134</name>
    <dbReference type="NCBI Taxonomy" id="882082"/>
    <lineage>
        <taxon>Bacteria</taxon>
        <taxon>Bacillati</taxon>
        <taxon>Actinomycetota</taxon>
        <taxon>Actinomycetes</taxon>
        <taxon>Pseudonocardiales</taxon>
        <taxon>Pseudonocardiaceae</taxon>
        <taxon>Saccharomonospora</taxon>
    </lineage>
</organism>
<dbReference type="STRING" id="882082.SaccyDRAFT_4775"/>
<dbReference type="Proteomes" id="UP000002791">
    <property type="component" value="Chromosome"/>
</dbReference>
<dbReference type="OrthoDB" id="3284019at2"/>
<reference evidence="1 2" key="1">
    <citation type="submission" date="2011-11" db="EMBL/GenBank/DDBJ databases">
        <title>The Noncontiguous Finished sequence of Saccharomonospora cyanea NA-134.</title>
        <authorList>
            <consortium name="US DOE Joint Genome Institute"/>
            <person name="Lucas S."/>
            <person name="Han J."/>
            <person name="Lapidus A."/>
            <person name="Cheng J.-F."/>
            <person name="Goodwin L."/>
            <person name="Pitluck S."/>
            <person name="Peters L."/>
            <person name="Ovchinnikova G."/>
            <person name="Lu M."/>
            <person name="Detter J.C."/>
            <person name="Han C."/>
            <person name="Tapia R."/>
            <person name="Land M."/>
            <person name="Hauser L."/>
            <person name="Kyrpides N."/>
            <person name="Ivanova N."/>
            <person name="Pagani I."/>
            <person name="Brambilla E.-M."/>
            <person name="Klenk H.-P."/>
            <person name="Woyke T."/>
        </authorList>
    </citation>
    <scope>NUCLEOTIDE SEQUENCE [LARGE SCALE GENOMIC DNA]</scope>
    <source>
        <strain evidence="1 2">NA-134</strain>
    </source>
</reference>
<proteinExistence type="predicted"/>
<name>H5XL72_9PSEU</name>
<dbReference type="RefSeq" id="WP_005459948.1">
    <property type="nucleotide sequence ID" value="NZ_CM001440.1"/>
</dbReference>
<accession>H5XL72</accession>
<gene>
    <name evidence="1" type="ORF">SaccyDRAFT_4775</name>
</gene>
<dbReference type="EMBL" id="CM001440">
    <property type="protein sequence ID" value="EHR63580.1"/>
    <property type="molecule type" value="Genomic_DNA"/>
</dbReference>
<dbReference type="HOGENOM" id="CLU_064093_0_0_11"/>
<protein>
    <recommendedName>
        <fullName evidence="3">DUF4034 domain-containing protein</fullName>
    </recommendedName>
</protein>
<evidence type="ECO:0000313" key="2">
    <source>
        <dbReference type="Proteomes" id="UP000002791"/>
    </source>
</evidence>
<sequence>MSLLRLLNPVEFRKFQLLWREAKRLGIEFDELSTEDGIRALHRRVDPTTLGLPADEDVTADPLLDRPGLAEAHQALLTGEWEPAARLLAEHGDDWARRSLDVDVLANTAAADSTALDRWQYDRPDDPDLLVLRAEMLVRRAWNARGSAIATETSDERFSAFYRILDEAEPAAWAATEAAPHDPTPWATLVTLARAQQWSEEALERAFAELCARAPHHRGGHDAALQYWCAKWHGSHERMFAFADEAAARSPALTPLRLTAVFEYSVGRKHPRPKTYARQAMNATAEWLAGDGAGSPYAHFDRGLLASLLVDAKRYDEAVEQFRLLGSHADSWAWQYTGDARLAFLLSRWTACRHARRFRR</sequence>
<keyword evidence="2" id="KW-1185">Reference proteome</keyword>
<dbReference type="AlphaFoldDB" id="H5XL72"/>
<dbReference type="eggNOG" id="COG0457">
    <property type="taxonomic scope" value="Bacteria"/>
</dbReference>
<evidence type="ECO:0008006" key="3">
    <source>
        <dbReference type="Google" id="ProtNLM"/>
    </source>
</evidence>
<evidence type="ECO:0000313" key="1">
    <source>
        <dbReference type="EMBL" id="EHR63580.1"/>
    </source>
</evidence>